<dbReference type="OrthoDB" id="9788724at2"/>
<dbReference type="AlphaFoldDB" id="A0A5B8UY73"/>
<feature type="transmembrane region" description="Helical" evidence="1">
    <location>
        <begin position="150"/>
        <end position="170"/>
    </location>
</feature>
<dbReference type="RefSeq" id="WP_147032522.1">
    <property type="nucleotide sequence ID" value="NZ_CP042436.1"/>
</dbReference>
<dbReference type="InterPro" id="IPR032176">
    <property type="entry name" value="DUF5009"/>
</dbReference>
<evidence type="ECO:0000313" key="3">
    <source>
        <dbReference type="EMBL" id="QEC63949.1"/>
    </source>
</evidence>
<feature type="transmembrane region" description="Helical" evidence="1">
    <location>
        <begin position="210"/>
        <end position="227"/>
    </location>
</feature>
<accession>A0A5B8UY73</accession>
<dbReference type="KEGG" id="mgin:FRZ54_15660"/>
<proteinExistence type="predicted"/>
<feature type="domain" description="DUF5009" evidence="2">
    <location>
        <begin position="16"/>
        <end position="167"/>
    </location>
</feature>
<protein>
    <submittedName>
        <fullName evidence="3">DUF5009 domain-containing protein</fullName>
    </submittedName>
</protein>
<sequence length="397" mass="44561">MSQATLSSSSPKRLLSVDAFRALNMLCMIFINDLSGVKGIPEWMDHAKRMDDKMGFADTIFPAFLFIVGLSIPLAINRKWQTGASSGSIAFSIISRSFALLVMGFMHVNLESYNSAHAVLPESVWEILITVSFFLIWLDYPETLDKVKKYFLIGLGWLVLLTMAFLYVGGRGEEVHGLRPEWWGILGIIGWSYLVCAFVYFLVKGNFTGVIIAFIVFMGLNILNHSMKLHLHIIGIYDGSSISLVLAGTVVSLWYSRMVAKGYNTKLWALLLLAGCLAIAAGLLIRPYTEGISKIRSTPAWIFICIGISILVFEVMIYLVDFKGKKNWFSLIWPAGTATLTCYLIPYLQIGFYKLVHFHYPEFLNYGWGGFFRSWAVAFVVVIIGGLLAKKHLKLKI</sequence>
<feature type="transmembrane region" description="Helical" evidence="1">
    <location>
        <begin position="267"/>
        <end position="288"/>
    </location>
</feature>
<feature type="transmembrane region" description="Helical" evidence="1">
    <location>
        <begin position="370"/>
        <end position="389"/>
    </location>
</feature>
<keyword evidence="4" id="KW-1185">Reference proteome</keyword>
<feature type="transmembrane region" description="Helical" evidence="1">
    <location>
        <begin position="88"/>
        <end position="106"/>
    </location>
</feature>
<feature type="transmembrane region" description="Helical" evidence="1">
    <location>
        <begin position="233"/>
        <end position="255"/>
    </location>
</feature>
<keyword evidence="1" id="KW-0812">Transmembrane</keyword>
<keyword evidence="1" id="KW-0472">Membrane</keyword>
<evidence type="ECO:0000256" key="1">
    <source>
        <dbReference type="SAM" id="Phobius"/>
    </source>
</evidence>
<dbReference type="EMBL" id="CP042436">
    <property type="protein sequence ID" value="QEC63949.1"/>
    <property type="molecule type" value="Genomic_DNA"/>
</dbReference>
<feature type="transmembrane region" description="Helical" evidence="1">
    <location>
        <begin position="118"/>
        <end position="138"/>
    </location>
</feature>
<feature type="transmembrane region" description="Helical" evidence="1">
    <location>
        <begin position="300"/>
        <end position="319"/>
    </location>
</feature>
<gene>
    <name evidence="3" type="ORF">FRZ54_15660</name>
</gene>
<evidence type="ECO:0000259" key="2">
    <source>
        <dbReference type="Pfam" id="PF16401"/>
    </source>
</evidence>
<dbReference type="Proteomes" id="UP000321479">
    <property type="component" value="Chromosome"/>
</dbReference>
<organism evidence="3 4">
    <name type="scientific">Mucilaginibacter ginsenosidivorans</name>
    <dbReference type="NCBI Taxonomy" id="398053"/>
    <lineage>
        <taxon>Bacteria</taxon>
        <taxon>Pseudomonadati</taxon>
        <taxon>Bacteroidota</taxon>
        <taxon>Sphingobacteriia</taxon>
        <taxon>Sphingobacteriales</taxon>
        <taxon>Sphingobacteriaceae</taxon>
        <taxon>Mucilaginibacter</taxon>
    </lineage>
</organism>
<reference evidence="3 4" key="1">
    <citation type="journal article" date="2017" name="Curr. Microbiol.">
        <title>Mucilaginibacter ginsenosidivorans sp. nov., Isolated from Soil of Ginseng Field.</title>
        <authorList>
            <person name="Kim M.M."/>
            <person name="Siddiqi M.Z."/>
            <person name="Im W.T."/>
        </authorList>
    </citation>
    <scope>NUCLEOTIDE SEQUENCE [LARGE SCALE GENOMIC DNA]</scope>
    <source>
        <strain evidence="3 4">Gsoil 3017</strain>
    </source>
</reference>
<dbReference type="PANTHER" id="PTHR31061">
    <property type="entry name" value="LD22376P"/>
    <property type="match status" value="1"/>
</dbReference>
<name>A0A5B8UY73_9SPHI</name>
<feature type="transmembrane region" description="Helical" evidence="1">
    <location>
        <begin position="331"/>
        <end position="350"/>
    </location>
</feature>
<feature type="transmembrane region" description="Helical" evidence="1">
    <location>
        <begin position="182"/>
        <end position="203"/>
    </location>
</feature>
<dbReference type="PANTHER" id="PTHR31061:SF24">
    <property type="entry name" value="LD22376P"/>
    <property type="match status" value="1"/>
</dbReference>
<feature type="transmembrane region" description="Helical" evidence="1">
    <location>
        <begin position="60"/>
        <end position="76"/>
    </location>
</feature>
<keyword evidence="1" id="KW-1133">Transmembrane helix</keyword>
<evidence type="ECO:0000313" key="4">
    <source>
        <dbReference type="Proteomes" id="UP000321479"/>
    </source>
</evidence>
<dbReference type="Pfam" id="PF16401">
    <property type="entry name" value="DUF5009"/>
    <property type="match status" value="1"/>
</dbReference>